<dbReference type="EMBL" id="NQIK02000001">
    <property type="protein sequence ID" value="KAF7576036.1"/>
    <property type="molecule type" value="Genomic_DNA"/>
</dbReference>
<evidence type="ECO:0000256" key="1">
    <source>
        <dbReference type="SAM" id="MobiDB-lite"/>
    </source>
</evidence>
<feature type="region of interest" description="Disordered" evidence="1">
    <location>
        <begin position="354"/>
        <end position="429"/>
    </location>
</feature>
<evidence type="ECO:0000313" key="4">
    <source>
        <dbReference type="Proteomes" id="UP000245464"/>
    </source>
</evidence>
<feature type="compositionally biased region" description="Polar residues" evidence="1">
    <location>
        <begin position="216"/>
        <end position="229"/>
    </location>
</feature>
<dbReference type="EMBL" id="NRDI02000001">
    <property type="protein sequence ID" value="KAI1519893.1"/>
    <property type="molecule type" value="Genomic_DNA"/>
</dbReference>
<name>A0A317AB37_9PLEO</name>
<reference evidence="3" key="2">
    <citation type="submission" date="2021-05" db="EMBL/GenBank/DDBJ databases">
        <authorList>
            <person name="Moolhuijzen P.M."/>
            <person name="Moffat C.S."/>
        </authorList>
    </citation>
    <scope>NUCLEOTIDE SEQUENCE</scope>
    <source>
        <strain evidence="3">86-124</strain>
    </source>
</reference>
<keyword evidence="5" id="KW-1185">Reference proteome</keyword>
<organism evidence="3 5">
    <name type="scientific">Pyrenophora tritici-repentis</name>
    <dbReference type="NCBI Taxonomy" id="45151"/>
    <lineage>
        <taxon>Eukaryota</taxon>
        <taxon>Fungi</taxon>
        <taxon>Dikarya</taxon>
        <taxon>Ascomycota</taxon>
        <taxon>Pezizomycotina</taxon>
        <taxon>Dothideomycetes</taxon>
        <taxon>Pleosporomycetidae</taxon>
        <taxon>Pleosporales</taxon>
        <taxon>Pleosporineae</taxon>
        <taxon>Pleosporaceae</taxon>
        <taxon>Pyrenophora</taxon>
    </lineage>
</organism>
<reference evidence="5" key="4">
    <citation type="journal article" date="2022" name="Microb. Genom.">
        <title>A global pangenome for the wheat fungal pathogen Pyrenophora tritici-repentis and prediction of effector protein structural homology.</title>
        <authorList>
            <person name="Moolhuijzen P.M."/>
            <person name="See P.T."/>
            <person name="Shi G."/>
            <person name="Powell H.R."/>
            <person name="Cockram J."/>
            <person name="Jorgensen L.N."/>
            <person name="Benslimane H."/>
            <person name="Strelkov S.E."/>
            <person name="Turner J."/>
            <person name="Liu Z."/>
            <person name="Moffat C.S."/>
        </authorList>
    </citation>
    <scope>NUCLEOTIDE SEQUENCE [LARGE SCALE GENOMIC DNA]</scope>
</reference>
<feature type="compositionally biased region" description="Polar residues" evidence="1">
    <location>
        <begin position="368"/>
        <end position="379"/>
    </location>
</feature>
<sequence>MDYSRFIPPDTTHDVPGEALPLVQNTIERSPYQAYCETATSSSRSSSSRSLMPSPLRIRRHLSSRIANDSQPSGHNGSDQNTLLIQAAASAPGSYIDVVTLLKTGEHCKTQTQPANCDTLTESAISNHITRAVTPRGSHLLALETVTACDVTPSHPRIQQVGYTDCTTTRTISRKPILRDSGTYYRPLPPLPPGEDPFKDDHSAGDVDDQEEFRQIPSQITTLNGSPKSTYRIKRRPLPSQYDCVASTVPSENFPIKAKHSSGSLQASLRPYHRNSSGSLRQDVLYDRAQSIAADASHIPRGHWSDVDNYVSTSRLSQPNIAMLKYKAGQLSPHTPDISPPTPPHRATYTQRTDYFPQQPSTPPAYIHSTQSSLDTQNGPRPPPWGSYDALEMQRRQRSEARETRLQKRGGSVRLRDDTGSTHQKSYSTETLVKEAAREVEVYREQILGVYPDMEFDGEAGAGGRGTCWCVLM</sequence>
<dbReference type="Proteomes" id="UP000245464">
    <property type="component" value="Chromosome 1"/>
</dbReference>
<protein>
    <submittedName>
        <fullName evidence="3">Uncharacterized protein</fullName>
    </submittedName>
</protein>
<comment type="caution">
    <text evidence="3">The sequence shown here is derived from an EMBL/GenBank/DDBJ whole genome shotgun (WGS) entry which is preliminary data.</text>
</comment>
<evidence type="ECO:0000313" key="3">
    <source>
        <dbReference type="EMBL" id="KAI1519893.1"/>
    </source>
</evidence>
<gene>
    <name evidence="3" type="ORF">Ptr86124_000261</name>
    <name evidence="2" type="ORF">PtrM4_002760</name>
</gene>
<dbReference type="OrthoDB" id="3784760at2759"/>
<reference evidence="2 4" key="1">
    <citation type="journal article" date="2018" name="BMC Genomics">
        <title>Comparative genomics of the wheat fungal pathogen Pyrenophora tritici-repentis reveals chromosomal variations and genome plasticity.</title>
        <authorList>
            <person name="Moolhuijzen P."/>
            <person name="See P.T."/>
            <person name="Hane J.K."/>
            <person name="Shi G."/>
            <person name="Liu Z."/>
            <person name="Oliver R.P."/>
            <person name="Moffat C.S."/>
        </authorList>
    </citation>
    <scope>NUCLEOTIDE SEQUENCE [LARGE SCALE GENOMIC DNA]</scope>
    <source>
        <strain evidence="2">M4</strain>
    </source>
</reference>
<feature type="compositionally biased region" description="Basic and acidic residues" evidence="1">
    <location>
        <begin position="196"/>
        <end position="205"/>
    </location>
</feature>
<feature type="compositionally biased region" description="Basic and acidic residues" evidence="1">
    <location>
        <begin position="392"/>
        <end position="406"/>
    </location>
</feature>
<feature type="region of interest" description="Disordered" evidence="1">
    <location>
        <begin position="180"/>
        <end position="233"/>
    </location>
</feature>
<proteinExistence type="predicted"/>
<evidence type="ECO:0000313" key="2">
    <source>
        <dbReference type="EMBL" id="KAF7576036.1"/>
    </source>
</evidence>
<dbReference type="AlphaFoldDB" id="A0A317AB37"/>
<reference evidence="3" key="3">
    <citation type="journal article" date="2022" name="bioRxiv">
        <title>A global pangenome for the wheat fungal pathogen Pyrenophora tritici-repentis and prediction of effector protein structural homology.</title>
        <authorList>
            <person name="Moolhuijzen P."/>
            <person name="See P.T."/>
            <person name="Shi G."/>
            <person name="Powell H.R."/>
            <person name="Cockram J."/>
            <person name="Jorgensen L.N."/>
            <person name="Benslimane H."/>
            <person name="Strelkov S.E."/>
            <person name="Turner J."/>
            <person name="Liu Z."/>
            <person name="Moffat C.S."/>
        </authorList>
    </citation>
    <scope>NUCLEOTIDE SEQUENCE</scope>
    <source>
        <strain evidence="3">86-124</strain>
    </source>
</reference>
<dbReference type="Proteomes" id="UP000249757">
    <property type="component" value="Unassembled WGS sequence"/>
</dbReference>
<accession>A0A317AB37</accession>
<evidence type="ECO:0000313" key="5">
    <source>
        <dbReference type="Proteomes" id="UP000249757"/>
    </source>
</evidence>